<comment type="cofactor">
    <cofactor evidence="17">
        <name>[3Fe-4S] cluster</name>
        <dbReference type="ChEBI" id="CHEBI:21137"/>
    </cofactor>
    <text evidence="17">Binds 1 [3Fe-4S] cluster.</text>
</comment>
<keyword evidence="10 17" id="KW-0479">Metal-binding</keyword>
<keyword evidence="7 17" id="KW-0004">4Fe-4S</keyword>
<evidence type="ECO:0000256" key="13">
    <source>
        <dbReference type="ARBA" id="ARBA00023004"/>
    </source>
</evidence>
<evidence type="ECO:0000259" key="19">
    <source>
        <dbReference type="PROSITE" id="PS51085"/>
    </source>
</evidence>
<dbReference type="GO" id="GO:0006099">
    <property type="term" value="P:tricarboxylic acid cycle"/>
    <property type="evidence" value="ECO:0007669"/>
    <property type="project" value="UniProtKB-UniPathway"/>
</dbReference>
<dbReference type="FunFam" id="3.10.20.30:FF:000007">
    <property type="entry name" value="Succinate dehydrogenase [ubiquinone] iron-sulfur subunit, mitochondrial"/>
    <property type="match status" value="1"/>
</dbReference>
<dbReference type="InterPro" id="IPR017900">
    <property type="entry name" value="4Fe4S_Fe_S_CS"/>
</dbReference>
<comment type="cofactor">
    <cofactor evidence="17">
        <name>[4Fe-4S] cluster</name>
        <dbReference type="ChEBI" id="CHEBI:49883"/>
    </cofactor>
    <text evidence="17">Binds 1 [4Fe-4S] cluster.</text>
</comment>
<keyword evidence="11" id="KW-0249">Electron transport</keyword>
<dbReference type="OrthoDB" id="1696654at2759"/>
<reference evidence="21 22" key="1">
    <citation type="journal article" date="2015" name="Nat. Commun.">
        <title>Lucilia cuprina genome unlocks parasitic fly biology to underpin future interventions.</title>
        <authorList>
            <person name="Anstead C.A."/>
            <person name="Korhonen P.K."/>
            <person name="Young N.D."/>
            <person name="Hall R.S."/>
            <person name="Jex A.R."/>
            <person name="Murali S.C."/>
            <person name="Hughes D.S."/>
            <person name="Lee S.F."/>
            <person name="Perry T."/>
            <person name="Stroehlein A.J."/>
            <person name="Ansell B.R."/>
            <person name="Breugelmans B."/>
            <person name="Hofmann A."/>
            <person name="Qu J."/>
            <person name="Dugan S."/>
            <person name="Lee S.L."/>
            <person name="Chao H."/>
            <person name="Dinh H."/>
            <person name="Han Y."/>
            <person name="Doddapaneni H.V."/>
            <person name="Worley K.C."/>
            <person name="Muzny D.M."/>
            <person name="Ioannidis P."/>
            <person name="Waterhouse R.M."/>
            <person name="Zdobnov E.M."/>
            <person name="James P.J."/>
            <person name="Bagnall N.H."/>
            <person name="Kotze A.C."/>
            <person name="Gibbs R.A."/>
            <person name="Richards S."/>
            <person name="Batterham P."/>
            <person name="Gasser R.B."/>
        </authorList>
    </citation>
    <scope>NUCLEOTIDE SEQUENCE [LARGE SCALE GENOMIC DNA]</scope>
    <source>
        <strain evidence="21 22">LS</strain>
        <tissue evidence="21">Full body</tissue>
    </source>
</reference>
<evidence type="ECO:0000256" key="1">
    <source>
        <dbReference type="ARBA" id="ARBA00004443"/>
    </source>
</evidence>
<dbReference type="InterPro" id="IPR036010">
    <property type="entry name" value="2Fe-2S_ferredoxin-like_sf"/>
</dbReference>
<keyword evidence="17" id="KW-0999">Mitochondrion inner membrane</keyword>
<keyword evidence="6" id="KW-0813">Transport</keyword>
<protein>
    <recommendedName>
        <fullName evidence="5 17">Succinate dehydrogenase [ubiquinone] iron-sulfur subunit, mitochondrial</fullName>
        <ecNumber evidence="4 17">1.3.5.1</ecNumber>
    </recommendedName>
</protein>
<comment type="caution">
    <text evidence="21">The sequence shown here is derived from an EMBL/GenBank/DDBJ whole genome shotgun (WGS) entry which is preliminary data.</text>
</comment>
<dbReference type="PROSITE" id="PS00198">
    <property type="entry name" value="4FE4S_FER_1"/>
    <property type="match status" value="1"/>
</dbReference>
<evidence type="ECO:0000256" key="4">
    <source>
        <dbReference type="ARBA" id="ARBA00012792"/>
    </source>
</evidence>
<dbReference type="GO" id="GO:0051539">
    <property type="term" value="F:4 iron, 4 sulfur cluster binding"/>
    <property type="evidence" value="ECO:0007669"/>
    <property type="project" value="UniProtKB-KW"/>
</dbReference>
<dbReference type="GO" id="GO:0022904">
    <property type="term" value="P:respiratory electron transport chain"/>
    <property type="evidence" value="ECO:0007669"/>
    <property type="project" value="TreeGrafter"/>
</dbReference>
<evidence type="ECO:0000256" key="18">
    <source>
        <dbReference type="SAM" id="MobiDB-lite"/>
    </source>
</evidence>
<dbReference type="NCBIfam" id="NF004616">
    <property type="entry name" value="PRK05950.1"/>
    <property type="match status" value="1"/>
</dbReference>
<dbReference type="GO" id="GO:0005743">
    <property type="term" value="C:mitochondrial inner membrane"/>
    <property type="evidence" value="ECO:0007669"/>
    <property type="project" value="UniProtKB-SubCell"/>
</dbReference>
<dbReference type="GO" id="GO:0051537">
    <property type="term" value="F:2 iron, 2 sulfur cluster binding"/>
    <property type="evidence" value="ECO:0007669"/>
    <property type="project" value="UniProtKB-KW"/>
</dbReference>
<evidence type="ECO:0000256" key="6">
    <source>
        <dbReference type="ARBA" id="ARBA00022448"/>
    </source>
</evidence>
<feature type="region of interest" description="Disordered" evidence="18">
    <location>
        <begin position="30"/>
        <end position="62"/>
    </location>
</feature>
<dbReference type="AlphaFoldDB" id="A0A0L0BV15"/>
<comment type="catalytic activity">
    <reaction evidence="16">
        <text>a quinone + succinate = fumarate + a quinol</text>
        <dbReference type="Rhea" id="RHEA:40523"/>
        <dbReference type="ChEBI" id="CHEBI:24646"/>
        <dbReference type="ChEBI" id="CHEBI:29806"/>
        <dbReference type="ChEBI" id="CHEBI:30031"/>
        <dbReference type="ChEBI" id="CHEBI:132124"/>
        <dbReference type="EC" id="1.3.5.1"/>
    </reaction>
</comment>
<name>A0A0L0BV15_LUCCU</name>
<evidence type="ECO:0000256" key="15">
    <source>
        <dbReference type="ARBA" id="ARBA00023291"/>
    </source>
</evidence>
<accession>A0A0L0BV15</accession>
<comment type="function">
    <text evidence="17">Iron-sulfur protein (IP) subunit of succinate dehydrogenase (SDH) that is involved in complex II of the mitochondrial electron transport chain and is responsible for transferring electrons from succinate to ubiquinone (coenzyme Q).</text>
</comment>
<dbReference type="InterPro" id="IPR001041">
    <property type="entry name" value="2Fe-2S_ferredoxin-type"/>
</dbReference>
<dbReference type="EC" id="1.3.5.1" evidence="4 17"/>
<dbReference type="OMA" id="CVSHIDQ"/>
<dbReference type="UniPathway" id="UPA00223">
    <property type="reaction ID" value="UER01006"/>
</dbReference>
<dbReference type="PROSITE" id="PS51379">
    <property type="entry name" value="4FE4S_FER_2"/>
    <property type="match status" value="1"/>
</dbReference>
<proteinExistence type="inferred from homology"/>
<sequence length="315" mass="36391">MFLLNLKPTNQYPTVLKAQLYTRYLSVSKTGKSTTKTPPTKPVQAAKKEKPVPAKHTPTKEKKPQIKTVQIYRWKPGDKPKMQTYKVDLSSINPMVLDVLLKIKNDIDQTLTFRRSCREGICGSCAMNIGGLNTLACIHKTDTNLSKPLRIYPLPHMYVIRDLVTDFSQFYEQYRSIQPWLQRKDLKNEIPGCAQYLQHPKDRDVLDGLYECILCACCQTACPSYWWNSDRYLGPAILMQAYRWVIDSRDEATEERLKRLTDPYKLYRCHTILNCTNTCPKNLNPAKAIVKLKQLLAGLKTKDKPKLETDKLFKE</sequence>
<evidence type="ECO:0000256" key="2">
    <source>
        <dbReference type="ARBA" id="ARBA00004788"/>
    </source>
</evidence>
<evidence type="ECO:0000256" key="12">
    <source>
        <dbReference type="ARBA" id="ARBA00023002"/>
    </source>
</evidence>
<feature type="domain" description="2Fe-2S ferredoxin-type" evidence="19">
    <location>
        <begin position="67"/>
        <end position="157"/>
    </location>
</feature>
<dbReference type="InterPro" id="IPR006058">
    <property type="entry name" value="2Fe2S_fd_BS"/>
</dbReference>
<dbReference type="PANTHER" id="PTHR11921:SF29">
    <property type="entry name" value="SUCCINATE DEHYDROGENASE [UBIQUINONE] IRON-SULFUR SUBUNIT, MITOCHONDRIAL"/>
    <property type="match status" value="1"/>
</dbReference>
<evidence type="ECO:0000256" key="8">
    <source>
        <dbReference type="ARBA" id="ARBA00022532"/>
    </source>
</evidence>
<dbReference type="InterPro" id="IPR025192">
    <property type="entry name" value="Succ_DH/fum_Rdtase_N"/>
</dbReference>
<keyword evidence="12" id="KW-0560">Oxidoreductase</keyword>
<keyword evidence="17" id="KW-0472">Membrane</keyword>
<gene>
    <name evidence="21" type="ORF">FF38_10458</name>
</gene>
<dbReference type="CDD" id="cd00207">
    <property type="entry name" value="fer2"/>
    <property type="match status" value="1"/>
</dbReference>
<keyword evidence="21" id="KW-0830">Ubiquinone</keyword>
<keyword evidence="9 17" id="KW-0001">2Fe-2S</keyword>
<dbReference type="PROSITE" id="PS00197">
    <property type="entry name" value="2FE2S_FER_1"/>
    <property type="match status" value="1"/>
</dbReference>
<dbReference type="InterPro" id="IPR012675">
    <property type="entry name" value="Beta-grasp_dom_sf"/>
</dbReference>
<evidence type="ECO:0000256" key="10">
    <source>
        <dbReference type="ARBA" id="ARBA00022723"/>
    </source>
</evidence>
<dbReference type="InterPro" id="IPR004489">
    <property type="entry name" value="Succ_DH/fum_Rdtase_Fe-S"/>
</dbReference>
<evidence type="ECO:0000256" key="7">
    <source>
        <dbReference type="ARBA" id="ARBA00022485"/>
    </source>
</evidence>
<comment type="subcellular location">
    <subcellularLocation>
        <location evidence="1 17">Mitochondrion inner membrane</location>
        <topology evidence="1 17">Peripheral membrane protein</topology>
        <orientation evidence="1 17">Matrix side</orientation>
    </subcellularLocation>
</comment>
<dbReference type="SUPFAM" id="SSF54292">
    <property type="entry name" value="2Fe-2S ferredoxin-like"/>
    <property type="match status" value="1"/>
</dbReference>
<feature type="compositionally biased region" description="Low complexity" evidence="18">
    <location>
        <begin position="30"/>
        <end position="45"/>
    </location>
</feature>
<keyword evidence="15 17" id="KW-0003">3Fe-4S</keyword>
<dbReference type="Gene3D" id="1.10.1060.10">
    <property type="entry name" value="Alpha-helical ferredoxin"/>
    <property type="match status" value="1"/>
</dbReference>
<keyword evidence="14 17" id="KW-0411">Iron-sulfur</keyword>
<evidence type="ECO:0000256" key="9">
    <source>
        <dbReference type="ARBA" id="ARBA00022714"/>
    </source>
</evidence>
<dbReference type="NCBIfam" id="TIGR00384">
    <property type="entry name" value="dhsB"/>
    <property type="match status" value="1"/>
</dbReference>
<dbReference type="FunFam" id="1.10.1060.10:FF:000001">
    <property type="entry name" value="Succinate dehydrogenase iron-sulfur subunit SdhB"/>
    <property type="match status" value="1"/>
</dbReference>
<comment type="similarity">
    <text evidence="3 17">Belongs to the succinate dehydrogenase/fumarate reductase iron-sulfur protein family.</text>
</comment>
<keyword evidence="8" id="KW-0816">Tricarboxylic acid cycle</keyword>
<evidence type="ECO:0000256" key="14">
    <source>
        <dbReference type="ARBA" id="ARBA00023014"/>
    </source>
</evidence>
<dbReference type="STRING" id="7375.A0A0L0BV15"/>
<dbReference type="Gene3D" id="3.10.20.30">
    <property type="match status" value="1"/>
</dbReference>
<evidence type="ECO:0000256" key="5">
    <source>
        <dbReference type="ARBA" id="ARBA00016766"/>
    </source>
</evidence>
<dbReference type="GO" id="GO:0046872">
    <property type="term" value="F:metal ion binding"/>
    <property type="evidence" value="ECO:0007669"/>
    <property type="project" value="UniProtKB-KW"/>
</dbReference>
<evidence type="ECO:0000313" key="21">
    <source>
        <dbReference type="EMBL" id="KNC23084.1"/>
    </source>
</evidence>
<evidence type="ECO:0000256" key="17">
    <source>
        <dbReference type="RuleBase" id="RU361237"/>
    </source>
</evidence>
<dbReference type="InterPro" id="IPR017896">
    <property type="entry name" value="4Fe4S_Fe-S-bd"/>
</dbReference>
<evidence type="ECO:0000256" key="3">
    <source>
        <dbReference type="ARBA" id="ARBA00009433"/>
    </source>
</evidence>
<dbReference type="GO" id="GO:0008177">
    <property type="term" value="F:succinate dehydrogenase (quinone) activity"/>
    <property type="evidence" value="ECO:0007669"/>
    <property type="project" value="UniProtKB-EC"/>
</dbReference>
<dbReference type="SUPFAM" id="SSF46548">
    <property type="entry name" value="alpha-helical ferredoxin"/>
    <property type="match status" value="1"/>
</dbReference>
<dbReference type="PANTHER" id="PTHR11921">
    <property type="entry name" value="SUCCINATE DEHYDROGENASE IRON-SULFUR PROTEIN"/>
    <property type="match status" value="1"/>
</dbReference>
<dbReference type="Proteomes" id="UP000037069">
    <property type="component" value="Unassembled WGS sequence"/>
</dbReference>
<dbReference type="GO" id="GO:0051538">
    <property type="term" value="F:3 iron, 4 sulfur cluster binding"/>
    <property type="evidence" value="ECO:0007669"/>
    <property type="project" value="UniProtKB-KW"/>
</dbReference>
<keyword evidence="17" id="KW-0496">Mitochondrion</keyword>
<comment type="pathway">
    <text evidence="2 17">Carbohydrate metabolism; tricarboxylic acid cycle; fumarate from succinate (eukaryal route): step 1/1.</text>
</comment>
<feature type="domain" description="4Fe-4S ferredoxin-type" evidence="20">
    <location>
        <begin position="202"/>
        <end position="232"/>
    </location>
</feature>
<dbReference type="PROSITE" id="PS51085">
    <property type="entry name" value="2FE2S_FER_2"/>
    <property type="match status" value="1"/>
</dbReference>
<dbReference type="InterPro" id="IPR050573">
    <property type="entry name" value="SDH/FRD_Iron-Sulfur"/>
</dbReference>
<keyword evidence="13 17" id="KW-0408">Iron</keyword>
<dbReference type="Pfam" id="PF13085">
    <property type="entry name" value="Fer2_3"/>
    <property type="match status" value="1"/>
</dbReference>
<comment type="cofactor">
    <cofactor evidence="17">
        <name>[2Fe-2S] cluster</name>
        <dbReference type="ChEBI" id="CHEBI:190135"/>
    </cofactor>
    <text evidence="17">Binds 1 [2Fe-2S] cluster.</text>
</comment>
<evidence type="ECO:0000256" key="11">
    <source>
        <dbReference type="ARBA" id="ARBA00022982"/>
    </source>
</evidence>
<dbReference type="GO" id="GO:0009055">
    <property type="term" value="F:electron transfer activity"/>
    <property type="evidence" value="ECO:0007669"/>
    <property type="project" value="InterPro"/>
</dbReference>
<dbReference type="Pfam" id="PF13534">
    <property type="entry name" value="Fer4_17"/>
    <property type="match status" value="1"/>
</dbReference>
<feature type="compositionally biased region" description="Basic and acidic residues" evidence="18">
    <location>
        <begin position="46"/>
        <end position="62"/>
    </location>
</feature>
<keyword evidence="22" id="KW-1185">Reference proteome</keyword>
<dbReference type="EMBL" id="JRES01001419">
    <property type="protein sequence ID" value="KNC23084.1"/>
    <property type="molecule type" value="Genomic_DNA"/>
</dbReference>
<dbReference type="InterPro" id="IPR009051">
    <property type="entry name" value="Helical_ferredxn"/>
</dbReference>
<evidence type="ECO:0000256" key="16">
    <source>
        <dbReference type="ARBA" id="ARBA00049220"/>
    </source>
</evidence>
<evidence type="ECO:0000259" key="20">
    <source>
        <dbReference type="PROSITE" id="PS51379"/>
    </source>
</evidence>
<evidence type="ECO:0000313" key="22">
    <source>
        <dbReference type="Proteomes" id="UP000037069"/>
    </source>
</evidence>
<organism evidence="21 22">
    <name type="scientific">Lucilia cuprina</name>
    <name type="common">Green bottle fly</name>
    <name type="synonym">Australian sheep blowfly</name>
    <dbReference type="NCBI Taxonomy" id="7375"/>
    <lineage>
        <taxon>Eukaryota</taxon>
        <taxon>Metazoa</taxon>
        <taxon>Ecdysozoa</taxon>
        <taxon>Arthropoda</taxon>
        <taxon>Hexapoda</taxon>
        <taxon>Insecta</taxon>
        <taxon>Pterygota</taxon>
        <taxon>Neoptera</taxon>
        <taxon>Endopterygota</taxon>
        <taxon>Diptera</taxon>
        <taxon>Brachycera</taxon>
        <taxon>Muscomorpha</taxon>
        <taxon>Oestroidea</taxon>
        <taxon>Calliphoridae</taxon>
        <taxon>Luciliinae</taxon>
        <taxon>Lucilia</taxon>
    </lineage>
</organism>